<dbReference type="PANTHER" id="PTHR47197">
    <property type="entry name" value="PROTEIN NIRF"/>
    <property type="match status" value="1"/>
</dbReference>
<dbReference type="Gene3D" id="2.130.10.10">
    <property type="entry name" value="YVTN repeat-like/Quinoprotein amine dehydrogenase"/>
    <property type="match status" value="2"/>
</dbReference>
<dbReference type="Proteomes" id="UP001597492">
    <property type="component" value="Unassembled WGS sequence"/>
</dbReference>
<organism evidence="3 4">
    <name type="scientific">Gulosibacter faecalis</name>
    <dbReference type="NCBI Taxonomy" id="272240"/>
    <lineage>
        <taxon>Bacteria</taxon>
        <taxon>Bacillati</taxon>
        <taxon>Actinomycetota</taxon>
        <taxon>Actinomycetes</taxon>
        <taxon>Micrococcales</taxon>
        <taxon>Microbacteriaceae</taxon>
        <taxon>Gulosibacter</taxon>
    </lineage>
</organism>
<dbReference type="InterPro" id="IPR011044">
    <property type="entry name" value="Quino_amine_DH_bsu"/>
</dbReference>
<dbReference type="RefSeq" id="WP_019619024.1">
    <property type="nucleotide sequence ID" value="NZ_JBHUNE010000001.1"/>
</dbReference>
<dbReference type="PANTHER" id="PTHR47197:SF3">
    <property type="entry name" value="DIHYDRO-HEME D1 DEHYDROGENASE"/>
    <property type="match status" value="1"/>
</dbReference>
<feature type="chain" id="PRO_5046008841" description="Secreted protein" evidence="2">
    <location>
        <begin position="28"/>
        <end position="432"/>
    </location>
</feature>
<evidence type="ECO:0000313" key="3">
    <source>
        <dbReference type="EMBL" id="MFD2756880.1"/>
    </source>
</evidence>
<keyword evidence="2" id="KW-0732">Signal</keyword>
<reference evidence="4" key="1">
    <citation type="journal article" date="2019" name="Int. J. Syst. Evol. Microbiol.">
        <title>The Global Catalogue of Microorganisms (GCM) 10K type strain sequencing project: providing services to taxonomists for standard genome sequencing and annotation.</title>
        <authorList>
            <consortium name="The Broad Institute Genomics Platform"/>
            <consortium name="The Broad Institute Genome Sequencing Center for Infectious Disease"/>
            <person name="Wu L."/>
            <person name="Ma J."/>
        </authorList>
    </citation>
    <scope>NUCLEOTIDE SEQUENCE [LARGE SCALE GENOMIC DNA]</scope>
    <source>
        <strain evidence="4">TISTR 1514</strain>
    </source>
</reference>
<evidence type="ECO:0008006" key="5">
    <source>
        <dbReference type="Google" id="ProtNLM"/>
    </source>
</evidence>
<evidence type="ECO:0000256" key="1">
    <source>
        <dbReference type="SAM" id="MobiDB-lite"/>
    </source>
</evidence>
<accession>A0ABW5UWX0</accession>
<keyword evidence="4" id="KW-1185">Reference proteome</keyword>
<dbReference type="EMBL" id="JBHUNE010000001">
    <property type="protein sequence ID" value="MFD2756880.1"/>
    <property type="molecule type" value="Genomic_DNA"/>
</dbReference>
<proteinExistence type="predicted"/>
<dbReference type="SUPFAM" id="SSF50969">
    <property type="entry name" value="YVTN repeat-like/Quinoprotein amine dehydrogenase"/>
    <property type="match status" value="1"/>
</dbReference>
<dbReference type="PROSITE" id="PS51257">
    <property type="entry name" value="PROKAR_LIPOPROTEIN"/>
    <property type="match status" value="1"/>
</dbReference>
<dbReference type="InterPro" id="IPR015943">
    <property type="entry name" value="WD40/YVTN_repeat-like_dom_sf"/>
</dbReference>
<dbReference type="InterPro" id="IPR051200">
    <property type="entry name" value="Host-pathogen_enzymatic-act"/>
</dbReference>
<name>A0ABW5UWX0_9MICO</name>
<comment type="caution">
    <text evidence="3">The sequence shown here is derived from an EMBL/GenBank/DDBJ whole genome shotgun (WGS) entry which is preliminary data.</text>
</comment>
<protein>
    <recommendedName>
        <fullName evidence="5">Secreted protein</fullName>
    </recommendedName>
</protein>
<feature type="region of interest" description="Disordered" evidence="1">
    <location>
        <begin position="33"/>
        <end position="64"/>
    </location>
</feature>
<feature type="compositionally biased region" description="Basic and acidic residues" evidence="1">
    <location>
        <begin position="38"/>
        <end position="55"/>
    </location>
</feature>
<gene>
    <name evidence="3" type="ORF">ACFSW7_00620</name>
</gene>
<sequence>MAAFLTKRAPFAAAAALAALALAGCSAAQPATTASTAAHDEHADHDHDEHGHDDAATEASGPQPRLALTYDGGIMVVDATSLEVVADLPIEGFNRVNPAGDGRHVYVSTTGGWAVLDLGTYTQPHGDHTHSYTSEPQLTDVLVDADTPGHVVNHDGKTALFDDGTGNVTVLDTAALTEQVEAGSLDPLSTYTTDEAHHGVAVPLADDTMFVTVGDEESRSGAMVIDAYGNVIASSDECPGIHGETTVGSDLVLAGCEDGALLSHGDHFHKITSPDDFGRIGNAFTATDSNVVLGDYKTDPDGGNGLTQISLIDTVDEEIQLVDTGSTYTWRGLARGEDGEALVLGTDGVLRVFDADSGELIREIEVTDEWEVPEEWQTAHPAITQHRGYVYVTNPDTSEVSVVDYTSGEVTQTATLPHASNELALVSGDLEE</sequence>
<evidence type="ECO:0000313" key="4">
    <source>
        <dbReference type="Proteomes" id="UP001597492"/>
    </source>
</evidence>
<evidence type="ECO:0000256" key="2">
    <source>
        <dbReference type="SAM" id="SignalP"/>
    </source>
</evidence>
<feature type="signal peptide" evidence="2">
    <location>
        <begin position="1"/>
        <end position="27"/>
    </location>
</feature>